<comment type="caution">
    <text evidence="8">The sequence shown here is derived from an EMBL/GenBank/DDBJ whole genome shotgun (WGS) entry which is preliminary data.</text>
</comment>
<evidence type="ECO:0000256" key="6">
    <source>
        <dbReference type="SAM" id="MobiDB-lite"/>
    </source>
</evidence>
<dbReference type="PANTHER" id="PTHR46652:SF3">
    <property type="entry name" value="LEUCINE-RICH REPEAT-CONTAINING PROTEIN 9"/>
    <property type="match status" value="1"/>
</dbReference>
<gene>
    <name evidence="8" type="ORF">EHS24_006303</name>
</gene>
<protein>
    <recommendedName>
        <fullName evidence="7">U2A'/phosphoprotein 32 family A C-terminal domain-containing protein</fullName>
    </recommendedName>
</protein>
<proteinExistence type="inferred from homology"/>
<dbReference type="SMART" id="SM00365">
    <property type="entry name" value="LRR_SD22"/>
    <property type="match status" value="9"/>
</dbReference>
<name>A0A427Y0X7_9TREE</name>
<dbReference type="GeneID" id="39590846"/>
<evidence type="ECO:0000256" key="2">
    <source>
        <dbReference type="ARBA" id="ARBA00022614"/>
    </source>
</evidence>
<evidence type="ECO:0000256" key="3">
    <source>
        <dbReference type="ARBA" id="ARBA00022737"/>
    </source>
</evidence>
<organism evidence="8 9">
    <name type="scientific">Apiotrichum porosum</name>
    <dbReference type="NCBI Taxonomy" id="105984"/>
    <lineage>
        <taxon>Eukaryota</taxon>
        <taxon>Fungi</taxon>
        <taxon>Dikarya</taxon>
        <taxon>Basidiomycota</taxon>
        <taxon>Agaricomycotina</taxon>
        <taxon>Tremellomycetes</taxon>
        <taxon>Trichosporonales</taxon>
        <taxon>Trichosporonaceae</taxon>
        <taxon>Apiotrichum</taxon>
    </lineage>
</organism>
<keyword evidence="2" id="KW-0433">Leucine-rich repeat</keyword>
<dbReference type="SUPFAM" id="SSF52058">
    <property type="entry name" value="L domain-like"/>
    <property type="match status" value="1"/>
</dbReference>
<dbReference type="Gene3D" id="3.80.10.10">
    <property type="entry name" value="Ribonuclease Inhibitor"/>
    <property type="match status" value="3"/>
</dbReference>
<comment type="subcellular location">
    <subcellularLocation>
        <location evidence="1">Nucleus</location>
    </subcellularLocation>
</comment>
<evidence type="ECO:0000256" key="1">
    <source>
        <dbReference type="ARBA" id="ARBA00004123"/>
    </source>
</evidence>
<feature type="compositionally biased region" description="Low complexity" evidence="6">
    <location>
        <begin position="19"/>
        <end position="38"/>
    </location>
</feature>
<dbReference type="InterPro" id="IPR003603">
    <property type="entry name" value="U2A'_phosphoprotein32A_C"/>
</dbReference>
<dbReference type="PANTHER" id="PTHR46652">
    <property type="entry name" value="LEUCINE-RICH REPEAT AND IQ DOMAIN-CONTAINING PROTEIN 1-RELATED"/>
    <property type="match status" value="1"/>
</dbReference>
<dbReference type="SMART" id="SM00369">
    <property type="entry name" value="LRR_TYP"/>
    <property type="match status" value="7"/>
</dbReference>
<dbReference type="InterPro" id="IPR025875">
    <property type="entry name" value="Leu-rich_rpt_4"/>
</dbReference>
<keyword evidence="4" id="KW-0539">Nucleus</keyword>
<sequence>MPHITEVNDSVDAAAIAASAAPAAEPAAVSAPAPAAGDAEPRRARLAGPEIVQLPPDPDTDDDDEPDSKPEGEARDDDFLATYPADTEELHLQHLRLHNSSLLPLRLPRFGKSLRRLCLRQNELSSPLPGEVFEGLDALDELDLYDNRLGPRVGDDELGGVKNVTSLDLSFNNIRHVPSLPSLTAVKILYLVQNKITKVEPGALDWCADTITSIELGGNRLRAIEDLDKLVHLEELWLGKNKIRTLQNLDTFSSLKILSIQSNRITKMEGLEGLVNLEELYLSHNGLMKIEGLEKNTKLRTLDVGNNEIEEIENISHLKDLEEFWASGNKIANLLPALDTQLAVLPNLETVYLEGNPCQTNDRAGYRRKVMLALPQVKQIDATFVKTG</sequence>
<dbReference type="PROSITE" id="PS51450">
    <property type="entry name" value="LRR"/>
    <property type="match status" value="5"/>
</dbReference>
<dbReference type="OrthoDB" id="266138at2759"/>
<dbReference type="InterPro" id="IPR050836">
    <property type="entry name" value="SDS22/Internalin_LRR"/>
</dbReference>
<dbReference type="EMBL" id="RSCE01000003">
    <property type="protein sequence ID" value="RSH84778.1"/>
    <property type="molecule type" value="Genomic_DNA"/>
</dbReference>
<keyword evidence="3" id="KW-0677">Repeat</keyword>
<feature type="region of interest" description="Disordered" evidence="6">
    <location>
        <begin position="19"/>
        <end position="78"/>
    </location>
</feature>
<dbReference type="SMART" id="SM00446">
    <property type="entry name" value="LRRcap"/>
    <property type="match status" value="1"/>
</dbReference>
<dbReference type="RefSeq" id="XP_028478226.1">
    <property type="nucleotide sequence ID" value="XM_028621774.1"/>
</dbReference>
<dbReference type="InterPro" id="IPR032675">
    <property type="entry name" value="LRR_dom_sf"/>
</dbReference>
<dbReference type="Pfam" id="PF13516">
    <property type="entry name" value="LRR_6"/>
    <property type="match status" value="1"/>
</dbReference>
<accession>A0A427Y0X7</accession>
<evidence type="ECO:0000313" key="9">
    <source>
        <dbReference type="Proteomes" id="UP000279236"/>
    </source>
</evidence>
<comment type="similarity">
    <text evidence="5">Belongs to the SDS22 family.</text>
</comment>
<reference evidence="8 9" key="1">
    <citation type="submission" date="2018-11" db="EMBL/GenBank/DDBJ databases">
        <title>Genome sequence of Apiotrichum porosum DSM 27194.</title>
        <authorList>
            <person name="Aliyu H."/>
            <person name="Gorte O."/>
            <person name="Ochsenreither K."/>
        </authorList>
    </citation>
    <scope>NUCLEOTIDE SEQUENCE [LARGE SCALE GENOMIC DNA]</scope>
    <source>
        <strain evidence="8 9">DSM 27194</strain>
    </source>
</reference>
<evidence type="ECO:0000259" key="7">
    <source>
        <dbReference type="SMART" id="SM00446"/>
    </source>
</evidence>
<dbReference type="Proteomes" id="UP000279236">
    <property type="component" value="Unassembled WGS sequence"/>
</dbReference>
<keyword evidence="9" id="KW-1185">Reference proteome</keyword>
<dbReference type="GO" id="GO:0005634">
    <property type="term" value="C:nucleus"/>
    <property type="evidence" value="ECO:0007669"/>
    <property type="project" value="UniProtKB-SubCell"/>
</dbReference>
<dbReference type="InterPro" id="IPR001611">
    <property type="entry name" value="Leu-rich_rpt"/>
</dbReference>
<dbReference type="Pfam" id="PF12799">
    <property type="entry name" value="LRR_4"/>
    <property type="match status" value="1"/>
</dbReference>
<feature type="domain" description="U2A'/phosphoprotein 32 family A C-terminal" evidence="7">
    <location>
        <begin position="363"/>
        <end position="381"/>
    </location>
</feature>
<dbReference type="InterPro" id="IPR003591">
    <property type="entry name" value="Leu-rich_rpt_typical-subtyp"/>
</dbReference>
<dbReference type="AlphaFoldDB" id="A0A427Y0X7"/>
<dbReference type="STRING" id="105984.A0A427Y0X7"/>
<evidence type="ECO:0000256" key="5">
    <source>
        <dbReference type="ARBA" id="ARBA00023460"/>
    </source>
</evidence>
<evidence type="ECO:0000313" key="8">
    <source>
        <dbReference type="EMBL" id="RSH84778.1"/>
    </source>
</evidence>
<dbReference type="FunFam" id="3.80.10.10:FF:000055">
    <property type="entry name" value="Protein phosphatase 1 regulatory subunit 7"/>
    <property type="match status" value="1"/>
</dbReference>
<evidence type="ECO:0000256" key="4">
    <source>
        <dbReference type="ARBA" id="ARBA00023242"/>
    </source>
</evidence>